<reference evidence="3" key="1">
    <citation type="journal article" date="2019" name="Int. J. Syst. Evol. Microbiol.">
        <title>The Global Catalogue of Microorganisms (GCM) 10K type strain sequencing project: providing services to taxonomists for standard genome sequencing and annotation.</title>
        <authorList>
            <consortium name="The Broad Institute Genomics Platform"/>
            <consortium name="The Broad Institute Genome Sequencing Center for Infectious Disease"/>
            <person name="Wu L."/>
            <person name="Ma J."/>
        </authorList>
    </citation>
    <scope>NUCLEOTIDE SEQUENCE [LARGE SCALE GENOMIC DNA]</scope>
    <source>
        <strain evidence="3">NBRC 111146</strain>
    </source>
</reference>
<dbReference type="RefSeq" id="WP_089122622.1">
    <property type="nucleotide sequence ID" value="NZ_BSPV01000004.1"/>
</dbReference>
<comment type="caution">
    <text evidence="2">The sequence shown here is derived from an EMBL/GenBank/DDBJ whole genome shotgun (WGS) entry which is preliminary data.</text>
</comment>
<sequence>MKIPEKHEQIYDYAVKVTKQLIRFNYWDRLEISDLDAWLDNFESDDEKYFASGILLSIIYRSNKSINTFGANIIQIKLPNILKKYGVYSIECIESWEKDLKNGQTQKLPIRFSAIEGIDGKPGKSGSAIYRAICNQHFHSRLGVLCNEVSTKLKSDDNFKVLVLFDDILGTGAQFRKYIDKFEIDDLGIKIIYFPFAAYQESIDSIHKDYKNIIVCPVEVLTDSESLFSKDNLAFFNKFHSQNTSEEIKEFYLKMCKKKNIKTKDTLGFGNLALTYFFSNSVPNNNIAALWYDSETWTQLVGR</sequence>
<evidence type="ECO:0000313" key="3">
    <source>
        <dbReference type="Proteomes" id="UP001157156"/>
    </source>
</evidence>
<feature type="domain" description="PRTase-CE" evidence="1">
    <location>
        <begin position="35"/>
        <end position="303"/>
    </location>
</feature>
<dbReference type="Pfam" id="PF24390">
    <property type="entry name" value="PRTase-CE"/>
    <property type="match status" value="1"/>
</dbReference>
<accession>A0ABQ6EMI9</accession>
<keyword evidence="3" id="KW-1185">Reference proteome</keyword>
<evidence type="ECO:0000259" key="1">
    <source>
        <dbReference type="Pfam" id="PF24390"/>
    </source>
</evidence>
<proteinExistence type="predicted"/>
<dbReference type="Proteomes" id="UP001157156">
    <property type="component" value="Unassembled WGS sequence"/>
</dbReference>
<gene>
    <name evidence="2" type="ORF">GCM10007931_11710</name>
</gene>
<name>A0ABQ6EMI9_9VIBR</name>
<dbReference type="EMBL" id="BSPV01000004">
    <property type="protein sequence ID" value="GLT14196.1"/>
    <property type="molecule type" value="Genomic_DNA"/>
</dbReference>
<protein>
    <recommendedName>
        <fullName evidence="1">PRTase-CE domain-containing protein</fullName>
    </recommendedName>
</protein>
<organism evidence="2 3">
    <name type="scientific">Vibrio algivorus</name>
    <dbReference type="NCBI Taxonomy" id="1667024"/>
    <lineage>
        <taxon>Bacteria</taxon>
        <taxon>Pseudomonadati</taxon>
        <taxon>Pseudomonadota</taxon>
        <taxon>Gammaproteobacteria</taxon>
        <taxon>Vibrionales</taxon>
        <taxon>Vibrionaceae</taxon>
        <taxon>Vibrio</taxon>
    </lineage>
</organism>
<dbReference type="InterPro" id="IPR056920">
    <property type="entry name" value="PRTase-CE"/>
</dbReference>
<evidence type="ECO:0000313" key="2">
    <source>
        <dbReference type="EMBL" id="GLT14196.1"/>
    </source>
</evidence>